<dbReference type="Proteomes" id="UP000832097">
    <property type="component" value="Chromosome"/>
</dbReference>
<evidence type="ECO:0000313" key="2">
    <source>
        <dbReference type="Proteomes" id="UP000832097"/>
    </source>
</evidence>
<protein>
    <submittedName>
        <fullName evidence="1">Uncharacterized protein</fullName>
    </submittedName>
</protein>
<organism evidence="1 2">
    <name type="scientific">Agromyces larvae</name>
    <dbReference type="NCBI Taxonomy" id="2929802"/>
    <lineage>
        <taxon>Bacteria</taxon>
        <taxon>Bacillati</taxon>
        <taxon>Actinomycetota</taxon>
        <taxon>Actinomycetes</taxon>
        <taxon>Micrococcales</taxon>
        <taxon>Microbacteriaceae</taxon>
        <taxon>Agromyces</taxon>
    </lineage>
</organism>
<dbReference type="RefSeq" id="WP_243554941.1">
    <property type="nucleotide sequence ID" value="NZ_CP094528.1"/>
</dbReference>
<dbReference type="EMBL" id="CP094528">
    <property type="protein sequence ID" value="UOE43754.1"/>
    <property type="molecule type" value="Genomic_DNA"/>
</dbReference>
<name>A0ABY4BYE5_9MICO</name>
<gene>
    <name evidence="1" type="ORF">MTO99_16520</name>
</gene>
<sequence length="174" mass="19353">MSGPTLFDVDLATGDILPPRARQMLPCGRHERFDRADLDHIAECLEMRCPWCGEVERNAWEFQEVHGSPSGYLSGYCLAQRYAFERRAECVGCHSTLWGATGCRNSTCRFFDPTAAPEPAVRDWVIWFEACADGVHRLAPCGHCERCGVPLLSIVDELASRCPGHPDSDSPLRG</sequence>
<keyword evidence="2" id="KW-1185">Reference proteome</keyword>
<accession>A0ABY4BYE5</accession>
<evidence type="ECO:0000313" key="1">
    <source>
        <dbReference type="EMBL" id="UOE43754.1"/>
    </source>
</evidence>
<reference evidence="1 2" key="1">
    <citation type="submission" date="2022-03" db="EMBL/GenBank/DDBJ databases">
        <title>Mucilaginibacter sp. isolated from the gut of Protaetia brevitarsis seulensis larvae.</title>
        <authorList>
            <person name="Won M."/>
            <person name="Kim S.-J."/>
            <person name="Kwon S.-W."/>
        </authorList>
    </citation>
    <scope>NUCLEOTIDE SEQUENCE [LARGE SCALE GENOMIC DNA]</scope>
    <source>
        <strain evidence="1 2">CFWR-12</strain>
    </source>
</reference>
<proteinExistence type="predicted"/>